<evidence type="ECO:0000256" key="1">
    <source>
        <dbReference type="SAM" id="MobiDB-lite"/>
    </source>
</evidence>
<feature type="compositionally biased region" description="Basic and acidic residues" evidence="1">
    <location>
        <begin position="396"/>
        <end position="408"/>
    </location>
</feature>
<reference evidence="2 3" key="1">
    <citation type="journal article" date="2018" name="Nat. Ecol. Evol.">
        <title>Pezizomycetes genomes reveal the molecular basis of ectomycorrhizal truffle lifestyle.</title>
        <authorList>
            <person name="Murat C."/>
            <person name="Payen T."/>
            <person name="Noel B."/>
            <person name="Kuo A."/>
            <person name="Morin E."/>
            <person name="Chen J."/>
            <person name="Kohler A."/>
            <person name="Krizsan K."/>
            <person name="Balestrini R."/>
            <person name="Da Silva C."/>
            <person name="Montanini B."/>
            <person name="Hainaut M."/>
            <person name="Levati E."/>
            <person name="Barry K.W."/>
            <person name="Belfiori B."/>
            <person name="Cichocki N."/>
            <person name="Clum A."/>
            <person name="Dockter R.B."/>
            <person name="Fauchery L."/>
            <person name="Guy J."/>
            <person name="Iotti M."/>
            <person name="Le Tacon F."/>
            <person name="Lindquist E.A."/>
            <person name="Lipzen A."/>
            <person name="Malagnac F."/>
            <person name="Mello A."/>
            <person name="Molinier V."/>
            <person name="Miyauchi S."/>
            <person name="Poulain J."/>
            <person name="Riccioni C."/>
            <person name="Rubini A."/>
            <person name="Sitrit Y."/>
            <person name="Splivallo R."/>
            <person name="Traeger S."/>
            <person name="Wang M."/>
            <person name="Zifcakova L."/>
            <person name="Wipf D."/>
            <person name="Zambonelli A."/>
            <person name="Paolocci F."/>
            <person name="Nowrousian M."/>
            <person name="Ottonello S."/>
            <person name="Baldrian P."/>
            <person name="Spatafora J.W."/>
            <person name="Henrissat B."/>
            <person name="Nagy L.G."/>
            <person name="Aury J.M."/>
            <person name="Wincker P."/>
            <person name="Grigoriev I.V."/>
            <person name="Bonfante P."/>
            <person name="Martin F.M."/>
        </authorList>
    </citation>
    <scope>NUCLEOTIDE SEQUENCE [LARGE SCALE GENOMIC DNA]</scope>
    <source>
        <strain evidence="2 3">RN42</strain>
    </source>
</reference>
<feature type="compositionally biased region" description="Basic and acidic residues" evidence="1">
    <location>
        <begin position="11"/>
        <end position="36"/>
    </location>
</feature>
<feature type="region of interest" description="Disordered" evidence="1">
    <location>
        <begin position="83"/>
        <end position="467"/>
    </location>
</feature>
<feature type="compositionally biased region" description="Basic and acidic residues" evidence="1">
    <location>
        <begin position="435"/>
        <end position="451"/>
    </location>
</feature>
<evidence type="ECO:0000313" key="2">
    <source>
        <dbReference type="EMBL" id="RPA70772.1"/>
    </source>
</evidence>
<protein>
    <submittedName>
        <fullName evidence="2">Uncharacterized protein</fullName>
    </submittedName>
</protein>
<feature type="compositionally biased region" description="Acidic residues" evidence="1">
    <location>
        <begin position="381"/>
        <end position="395"/>
    </location>
</feature>
<keyword evidence="3" id="KW-1185">Reference proteome</keyword>
<dbReference type="AlphaFoldDB" id="A0A3N4H787"/>
<gene>
    <name evidence="2" type="ORF">BJ508DRAFT_336820</name>
</gene>
<name>A0A3N4H787_ASCIM</name>
<feature type="region of interest" description="Disordered" evidence="1">
    <location>
        <begin position="1"/>
        <end position="36"/>
    </location>
</feature>
<evidence type="ECO:0000313" key="3">
    <source>
        <dbReference type="Proteomes" id="UP000275078"/>
    </source>
</evidence>
<feature type="region of interest" description="Disordered" evidence="1">
    <location>
        <begin position="495"/>
        <end position="521"/>
    </location>
</feature>
<proteinExistence type="predicted"/>
<feature type="compositionally biased region" description="Basic and acidic residues" evidence="1">
    <location>
        <begin position="86"/>
        <end position="111"/>
    </location>
</feature>
<feature type="compositionally biased region" description="Low complexity" evidence="1">
    <location>
        <begin position="230"/>
        <end position="242"/>
    </location>
</feature>
<dbReference type="Proteomes" id="UP000275078">
    <property type="component" value="Unassembled WGS sequence"/>
</dbReference>
<feature type="compositionally biased region" description="Basic residues" evidence="1">
    <location>
        <begin position="1"/>
        <end position="10"/>
    </location>
</feature>
<sequence length="521" mass="59183">MGPKKAGRQPRKPDTRIRNLVRKDEKTAEERQNARHSEFLPEPIECNCYMKGPDQRPHFVHTKYELFTHEEWKALENDIVPITTSSHHEVEGSPDKRVEYEQSPTKEHRGQVEGSTVEPQKRRPIVNDADHSQIPVRRPTTEEDRLRRRTRSWKRGWLEDLRQYETDQGEEDELSEGDREDHRRSKEPPDFLWQREDSSRLRSPVPTNLPSLHNVHGTDYAVNPTSCPHSSSSDSSDSSDSSSSEEDIQMATISRSHSIARASDPDSSSSSSDSSSGSSSSSSEFSSSSEDEAETQPNSQEDPQNQLHNDHILSSSVSPSPLSHTSNSSSPIHTPRQDSPLLEPLIKSLFDSDKSSSRHDTPNSEYRIRTPSPAFHMYVEDPQDEADNEMEQDVGEAEKPTSSGEREMASSPPVRQTAPMARSEQGEMSTIPEVELERVKPSVEPESDKLPGEPGYGDDSNEEPEDDVLFEEENWDVLDEVAEAVEQEYLRKAAQHYKDPYEPDDPVFNYRKKRKKAKTRE</sequence>
<feature type="compositionally biased region" description="Basic and acidic residues" evidence="1">
    <location>
        <begin position="156"/>
        <end position="165"/>
    </location>
</feature>
<feature type="compositionally biased region" description="Low complexity" evidence="1">
    <location>
        <begin position="312"/>
        <end position="334"/>
    </location>
</feature>
<feature type="compositionally biased region" description="Low complexity" evidence="1">
    <location>
        <begin position="265"/>
        <end position="288"/>
    </location>
</feature>
<feature type="compositionally biased region" description="Polar residues" evidence="1">
    <location>
        <begin position="295"/>
        <end position="307"/>
    </location>
</feature>
<organism evidence="2 3">
    <name type="scientific">Ascobolus immersus RN42</name>
    <dbReference type="NCBI Taxonomy" id="1160509"/>
    <lineage>
        <taxon>Eukaryota</taxon>
        <taxon>Fungi</taxon>
        <taxon>Dikarya</taxon>
        <taxon>Ascomycota</taxon>
        <taxon>Pezizomycotina</taxon>
        <taxon>Pezizomycetes</taxon>
        <taxon>Pezizales</taxon>
        <taxon>Ascobolaceae</taxon>
        <taxon>Ascobolus</taxon>
    </lineage>
</organism>
<feature type="compositionally biased region" description="Basic and acidic residues" evidence="1">
    <location>
        <begin position="176"/>
        <end position="200"/>
    </location>
</feature>
<accession>A0A3N4H787</accession>
<feature type="compositionally biased region" description="Basic residues" evidence="1">
    <location>
        <begin position="510"/>
        <end position="521"/>
    </location>
</feature>
<feature type="compositionally biased region" description="Basic and acidic residues" evidence="1">
    <location>
        <begin position="350"/>
        <end position="368"/>
    </location>
</feature>
<dbReference type="EMBL" id="ML120080">
    <property type="protein sequence ID" value="RPA70772.1"/>
    <property type="molecule type" value="Genomic_DNA"/>
</dbReference>
<feature type="non-terminal residue" evidence="2">
    <location>
        <position position="521"/>
    </location>
</feature>